<dbReference type="PANTHER" id="PTHR24104:SF25">
    <property type="entry name" value="PROTEIN LIN-41"/>
    <property type="match status" value="1"/>
</dbReference>
<accession>A0A814YDC1</accession>
<evidence type="ECO:0000256" key="1">
    <source>
        <dbReference type="ARBA" id="ARBA00022737"/>
    </source>
</evidence>
<protein>
    <submittedName>
        <fullName evidence="3">Uncharacterized protein</fullName>
    </submittedName>
</protein>
<evidence type="ECO:0000313" key="3">
    <source>
        <dbReference type="EMBL" id="CAF1227816.1"/>
    </source>
</evidence>
<dbReference type="AlphaFoldDB" id="A0A814YDC1"/>
<dbReference type="PANTHER" id="PTHR24104">
    <property type="entry name" value="E3 UBIQUITIN-PROTEIN LIGASE NHLRC1-RELATED"/>
    <property type="match status" value="1"/>
</dbReference>
<gene>
    <name evidence="3" type="ORF">IZO911_LOCUS30079</name>
    <name evidence="4" type="ORF">KXQ929_LOCUS32530</name>
</gene>
<dbReference type="GO" id="GO:0000209">
    <property type="term" value="P:protein polyubiquitination"/>
    <property type="evidence" value="ECO:0007669"/>
    <property type="project" value="TreeGrafter"/>
</dbReference>
<dbReference type="InterPro" id="IPR050952">
    <property type="entry name" value="TRIM-NHL_E3_ligases"/>
</dbReference>
<reference evidence="3" key="1">
    <citation type="submission" date="2021-02" db="EMBL/GenBank/DDBJ databases">
        <authorList>
            <person name="Nowell W R."/>
        </authorList>
    </citation>
    <scope>NUCLEOTIDE SEQUENCE</scope>
</reference>
<dbReference type="Pfam" id="PF01436">
    <property type="entry name" value="NHL"/>
    <property type="match status" value="2"/>
</dbReference>
<evidence type="ECO:0000313" key="5">
    <source>
        <dbReference type="Proteomes" id="UP000663860"/>
    </source>
</evidence>
<proteinExistence type="predicted"/>
<dbReference type="PROSITE" id="PS51125">
    <property type="entry name" value="NHL"/>
    <property type="match status" value="2"/>
</dbReference>
<name>A0A814YDC1_9BILA</name>
<sequence length="352" mass="39416">MGTRFRVQSEPLNQTGGSWIVRLTEIHDCDNDESSSKGAYQTVFRENIHHNTTWMQNGFTIAGGNNGGNRLNQLRYPTGVYIDDDETVYIADRENNRIVECKCDSSDVRIAAGGNGQGIRNDQLNCPTSMIVFAKERNDLIICDENNKRLMRWSRQNNTSGQTIIANIFCSRLTMDNNGYFYVSDIDRQEVRRWKIGDTNGTLVAGGHGKGNRLDQLDFPMDTFVDEEHSVYVSDRNNNRVMKWMEGAKEGIVVAGGHGKGNGLTQLSHPYGVFVDHLGTVYVADSGNHRVMRWMKGGTQASVVVGGRGSGSQANQLNAPFGLSFDRQGNLYVVDLKNHRVQRFNIDGIRKR</sequence>
<dbReference type="SUPFAM" id="SSF101898">
    <property type="entry name" value="NHL repeat"/>
    <property type="match status" value="1"/>
</dbReference>
<dbReference type="GO" id="GO:0043161">
    <property type="term" value="P:proteasome-mediated ubiquitin-dependent protein catabolic process"/>
    <property type="evidence" value="ECO:0007669"/>
    <property type="project" value="TreeGrafter"/>
</dbReference>
<feature type="repeat" description="NHL" evidence="2">
    <location>
        <begin position="73"/>
        <end position="99"/>
    </location>
</feature>
<dbReference type="GO" id="GO:0008270">
    <property type="term" value="F:zinc ion binding"/>
    <property type="evidence" value="ECO:0007669"/>
    <property type="project" value="UniProtKB-KW"/>
</dbReference>
<dbReference type="GO" id="GO:0061630">
    <property type="term" value="F:ubiquitin protein ligase activity"/>
    <property type="evidence" value="ECO:0007669"/>
    <property type="project" value="TreeGrafter"/>
</dbReference>
<organism evidence="3 5">
    <name type="scientific">Adineta steineri</name>
    <dbReference type="NCBI Taxonomy" id="433720"/>
    <lineage>
        <taxon>Eukaryota</taxon>
        <taxon>Metazoa</taxon>
        <taxon>Spiralia</taxon>
        <taxon>Gnathifera</taxon>
        <taxon>Rotifera</taxon>
        <taxon>Eurotatoria</taxon>
        <taxon>Bdelloidea</taxon>
        <taxon>Adinetida</taxon>
        <taxon>Adinetidae</taxon>
        <taxon>Adineta</taxon>
    </lineage>
</organism>
<dbReference type="InterPro" id="IPR001258">
    <property type="entry name" value="NHL_repeat"/>
</dbReference>
<dbReference type="Gene3D" id="2.120.10.30">
    <property type="entry name" value="TolB, C-terminal domain"/>
    <property type="match status" value="2"/>
</dbReference>
<comment type="caution">
    <text evidence="3">The sequence shown here is derived from an EMBL/GenBank/DDBJ whole genome shotgun (WGS) entry which is preliminary data.</text>
</comment>
<dbReference type="EMBL" id="CAJNOE010000462">
    <property type="protein sequence ID" value="CAF1227816.1"/>
    <property type="molecule type" value="Genomic_DNA"/>
</dbReference>
<keyword evidence="1" id="KW-0677">Repeat</keyword>
<evidence type="ECO:0000256" key="2">
    <source>
        <dbReference type="PROSITE-ProRule" id="PRU00504"/>
    </source>
</evidence>
<dbReference type="Proteomes" id="UP000663868">
    <property type="component" value="Unassembled WGS sequence"/>
</dbReference>
<dbReference type="Proteomes" id="UP000663860">
    <property type="component" value="Unassembled WGS sequence"/>
</dbReference>
<dbReference type="CDD" id="cd05819">
    <property type="entry name" value="NHL"/>
    <property type="match status" value="1"/>
</dbReference>
<feature type="repeat" description="NHL" evidence="2">
    <location>
        <begin position="311"/>
        <end position="347"/>
    </location>
</feature>
<evidence type="ECO:0000313" key="4">
    <source>
        <dbReference type="EMBL" id="CAF4067514.1"/>
    </source>
</evidence>
<dbReference type="InterPro" id="IPR011042">
    <property type="entry name" value="6-blade_b-propeller_TolB-like"/>
</dbReference>
<dbReference type="EMBL" id="CAJOBB010003961">
    <property type="protein sequence ID" value="CAF4067514.1"/>
    <property type="molecule type" value="Genomic_DNA"/>
</dbReference>